<comment type="caution">
    <text evidence="2">The sequence shown here is derived from an EMBL/GenBank/DDBJ whole genome shotgun (WGS) entry which is preliminary data.</text>
</comment>
<dbReference type="AlphaFoldDB" id="A0A0W0FJK1"/>
<dbReference type="EMBL" id="LATX01001899">
    <property type="protein sequence ID" value="KTB36469.1"/>
    <property type="molecule type" value="Genomic_DNA"/>
</dbReference>
<name>A0A0W0FJK1_MONRR</name>
<reference evidence="2 3" key="1">
    <citation type="submission" date="2015-12" db="EMBL/GenBank/DDBJ databases">
        <title>Draft genome sequence of Moniliophthora roreri, the causal agent of frosty pod rot of cacao.</title>
        <authorList>
            <person name="Aime M.C."/>
            <person name="Diaz-Valderrama J.R."/>
            <person name="Kijpornyongpan T."/>
            <person name="Phillips-Mora W."/>
        </authorList>
    </citation>
    <scope>NUCLEOTIDE SEQUENCE [LARGE SCALE GENOMIC DNA]</scope>
    <source>
        <strain evidence="2 3">MCA 2952</strain>
    </source>
</reference>
<accession>A0A0W0FJK1</accession>
<feature type="region of interest" description="Disordered" evidence="1">
    <location>
        <begin position="28"/>
        <end position="71"/>
    </location>
</feature>
<feature type="compositionally biased region" description="Polar residues" evidence="1">
    <location>
        <begin position="57"/>
        <end position="71"/>
    </location>
</feature>
<dbReference type="Proteomes" id="UP000054988">
    <property type="component" value="Unassembled WGS sequence"/>
</dbReference>
<evidence type="ECO:0000256" key="1">
    <source>
        <dbReference type="SAM" id="MobiDB-lite"/>
    </source>
</evidence>
<evidence type="ECO:0000313" key="2">
    <source>
        <dbReference type="EMBL" id="KTB36469.1"/>
    </source>
</evidence>
<organism evidence="2 3">
    <name type="scientific">Moniliophthora roreri</name>
    <name type="common">Frosty pod rot fungus</name>
    <name type="synonym">Monilia roreri</name>
    <dbReference type="NCBI Taxonomy" id="221103"/>
    <lineage>
        <taxon>Eukaryota</taxon>
        <taxon>Fungi</taxon>
        <taxon>Dikarya</taxon>
        <taxon>Basidiomycota</taxon>
        <taxon>Agaricomycotina</taxon>
        <taxon>Agaricomycetes</taxon>
        <taxon>Agaricomycetidae</taxon>
        <taxon>Agaricales</taxon>
        <taxon>Marasmiineae</taxon>
        <taxon>Marasmiaceae</taxon>
        <taxon>Moniliophthora</taxon>
    </lineage>
</organism>
<feature type="compositionally biased region" description="Basic and acidic residues" evidence="1">
    <location>
        <begin position="40"/>
        <end position="56"/>
    </location>
</feature>
<protein>
    <submittedName>
        <fullName evidence="2">Uncharacterized protein</fullName>
    </submittedName>
</protein>
<sequence>MTPPPEDPHLQPPPTPEVFRHLKHQFHPNIKVIPMVGRADPSDKDKDKDKDKDRENQTPSNDDNLPTLSLRSPTLRPTLMMLLVDCVSALCVDWNAILPEIAHSTCVGNASRLSLDIHLHTALTNEGLTKLHTEEGNAEESIHNSGGDADFLFVGADPRKVQRFDSPSSVDEQMATGWQPTSDVLTTPMLRSVDEMLDTSYDYDTELYSDGES</sequence>
<proteinExistence type="predicted"/>
<dbReference type="eggNOG" id="ENOG502S856">
    <property type="taxonomic scope" value="Eukaryota"/>
</dbReference>
<gene>
    <name evidence="2" type="ORF">WG66_10977</name>
</gene>
<evidence type="ECO:0000313" key="3">
    <source>
        <dbReference type="Proteomes" id="UP000054988"/>
    </source>
</evidence>